<sequence>MTGEHTLYLLGTGAQPVLNIAVAVERAQADGWQVCLGLTPTAAGWLHPYLPGLEALTGHPVRAHYKLPGEADVWPAADVVLLAPATFNSINRWALGLTDSFVLGYAAEALGRGIPTVALPCVNGALAAHPQYARSLDTLRTAGARVLTPAPLSLTAPGQDDTPGFDWPLALSEARAAYQTFQAARTSGI</sequence>
<evidence type="ECO:0000259" key="1">
    <source>
        <dbReference type="Pfam" id="PF02441"/>
    </source>
</evidence>
<organism evidence="2 3">
    <name type="scientific">Streptacidiphilus fuscans</name>
    <dbReference type="NCBI Taxonomy" id="2789292"/>
    <lineage>
        <taxon>Bacteria</taxon>
        <taxon>Bacillati</taxon>
        <taxon>Actinomycetota</taxon>
        <taxon>Actinomycetes</taxon>
        <taxon>Kitasatosporales</taxon>
        <taxon>Streptomycetaceae</taxon>
        <taxon>Streptacidiphilus</taxon>
    </lineage>
</organism>
<accession>A0A931BFF7</accession>
<dbReference type="Proteomes" id="UP000657385">
    <property type="component" value="Unassembled WGS sequence"/>
</dbReference>
<dbReference type="AlphaFoldDB" id="A0A931BFF7"/>
<gene>
    <name evidence="2" type="ORF">I2501_31105</name>
</gene>
<dbReference type="GO" id="GO:0003824">
    <property type="term" value="F:catalytic activity"/>
    <property type="evidence" value="ECO:0007669"/>
    <property type="project" value="InterPro"/>
</dbReference>
<proteinExistence type="predicted"/>
<dbReference type="InterPro" id="IPR036551">
    <property type="entry name" value="Flavin_trans-like"/>
</dbReference>
<name>A0A931BFF7_9ACTN</name>
<comment type="caution">
    <text evidence="2">The sequence shown here is derived from an EMBL/GenBank/DDBJ whole genome shotgun (WGS) entry which is preliminary data.</text>
</comment>
<keyword evidence="3" id="KW-1185">Reference proteome</keyword>
<reference evidence="2" key="1">
    <citation type="submission" date="2020-11" db="EMBL/GenBank/DDBJ databases">
        <title>Isolation and identification of active actinomycetes.</title>
        <authorList>
            <person name="Yu B."/>
        </authorList>
    </citation>
    <scope>NUCLEOTIDE SEQUENCE</scope>
    <source>
        <strain evidence="2">NEAU-YB345</strain>
    </source>
</reference>
<dbReference type="SUPFAM" id="SSF52507">
    <property type="entry name" value="Homo-oligomeric flavin-containing Cys decarboxylases, HFCD"/>
    <property type="match status" value="1"/>
</dbReference>
<dbReference type="Gene3D" id="3.40.50.1950">
    <property type="entry name" value="Flavin prenyltransferase-like"/>
    <property type="match status" value="1"/>
</dbReference>
<dbReference type="EMBL" id="JADPRT010000016">
    <property type="protein sequence ID" value="MBF9072480.1"/>
    <property type="molecule type" value="Genomic_DNA"/>
</dbReference>
<evidence type="ECO:0000313" key="3">
    <source>
        <dbReference type="Proteomes" id="UP000657385"/>
    </source>
</evidence>
<dbReference type="RefSeq" id="WP_196197635.1">
    <property type="nucleotide sequence ID" value="NZ_JADPRT010000016.1"/>
</dbReference>
<protein>
    <submittedName>
        <fullName evidence="2">Flavoprotein</fullName>
    </submittedName>
</protein>
<evidence type="ECO:0000313" key="2">
    <source>
        <dbReference type="EMBL" id="MBF9072480.1"/>
    </source>
</evidence>
<feature type="domain" description="Flavoprotein" evidence="1">
    <location>
        <begin position="9"/>
        <end position="122"/>
    </location>
</feature>
<dbReference type="InterPro" id="IPR003382">
    <property type="entry name" value="Flavoprotein"/>
</dbReference>
<dbReference type="Pfam" id="PF02441">
    <property type="entry name" value="Flavoprotein"/>
    <property type="match status" value="1"/>
</dbReference>